<dbReference type="Proteomes" id="UP000016922">
    <property type="component" value="Unassembled WGS sequence"/>
</dbReference>
<sequence>MGAEVVDDGLHDASRAKTPSSISTKYNLYPGNSDEESLLPNTNRNHIEWSKTNWRSISNLLLAIYSTSLSALWLFIAVLKPYYGIWIRPGGPIPPSTASTLCALVAKSVEIASVATFVNFLGQTLSRRSLGSKGITLADMSLRNSIVQPGFLLTRWKDTMYASTTFLGMFSILAAVSVLFFTSASDTLVSPRLSYGLAHPVVLLGNTDSLMGDPVSDHSNRCLSPLRDDVENANADQDACTDIIGRTMLFHDFHNYLNMWALALNSSQQIPSLLHDRPRVPSSVVPDMIIHGAWSESPWTNKSSSLKKHGRLINNVTNTMPHVMLHFAAQDKINQIPQPSGVSGFGEHVINATLPSPTTNVLCVNANATELAPLVYSEFPYADCEHLEELETKYDPISWLNNDGGFYNETPINSIFEWGKAYNTNAPVFPVWPLDNNVILSEGKLHSSANRAILMKSLGTEEYTICRIQSYLSTTCSATHVVTVGSHTLDAECLHGAHSAPTSKVYDRQTNDEEKTDDGKHTLDEIVLGTIQNLLFPNYKESPYSPWAVNPSPRNGNSSIARMISQFSPFDKSNSTQLLSTMSPSTAEVISVLIADMLIAYTLSTPLSKDDNLIHGQYQKFNATLRLQQYASGPMLDWHGMFYTVLAITCLANAFCLCYFMVRMNLVVDFTDSQDAFGVAFTSAPGFAHRRAGKDAVHPLQRIEKLVLRPGPNDCYRFQLATERKSDDEIELFQKRTDSACYINSPSAKHFASGFKKTS</sequence>
<dbReference type="HOGENOM" id="CLU_012014_1_0_1"/>
<dbReference type="AlphaFoldDB" id="S3DID6"/>
<evidence type="ECO:0000313" key="2">
    <source>
        <dbReference type="EMBL" id="EPE36919.1"/>
    </source>
</evidence>
<feature type="transmembrane region" description="Helical" evidence="1">
    <location>
        <begin position="160"/>
        <end position="182"/>
    </location>
</feature>
<reference evidence="2 3" key="1">
    <citation type="journal article" date="2013" name="BMC Genomics">
        <title>Genomics-driven discovery of the pneumocandin biosynthetic gene cluster in the fungus Glarea lozoyensis.</title>
        <authorList>
            <person name="Chen L."/>
            <person name="Yue Q."/>
            <person name="Zhang X."/>
            <person name="Xiang M."/>
            <person name="Wang C."/>
            <person name="Li S."/>
            <person name="Che Y."/>
            <person name="Ortiz-Lopez F.J."/>
            <person name="Bills G.F."/>
            <person name="Liu X."/>
            <person name="An Z."/>
        </authorList>
    </citation>
    <scope>NUCLEOTIDE SEQUENCE [LARGE SCALE GENOMIC DNA]</scope>
    <source>
        <strain evidence="3">ATCC 20868 / MF5171</strain>
    </source>
</reference>
<keyword evidence="1" id="KW-0812">Transmembrane</keyword>
<protein>
    <submittedName>
        <fullName evidence="2">Uncharacterized protein</fullName>
    </submittedName>
</protein>
<name>S3DID6_GLAL2</name>
<feature type="transmembrane region" description="Helical" evidence="1">
    <location>
        <begin position="60"/>
        <end position="79"/>
    </location>
</feature>
<keyword evidence="3" id="KW-1185">Reference proteome</keyword>
<organism evidence="2 3">
    <name type="scientific">Glarea lozoyensis (strain ATCC 20868 / MF5171)</name>
    <dbReference type="NCBI Taxonomy" id="1116229"/>
    <lineage>
        <taxon>Eukaryota</taxon>
        <taxon>Fungi</taxon>
        <taxon>Dikarya</taxon>
        <taxon>Ascomycota</taxon>
        <taxon>Pezizomycotina</taxon>
        <taxon>Leotiomycetes</taxon>
        <taxon>Helotiales</taxon>
        <taxon>Helotiaceae</taxon>
        <taxon>Glarea</taxon>
    </lineage>
</organism>
<accession>S3DID6</accession>
<dbReference type="EMBL" id="KE145352">
    <property type="protein sequence ID" value="EPE36919.1"/>
    <property type="molecule type" value="Genomic_DNA"/>
</dbReference>
<feature type="transmembrane region" description="Helical" evidence="1">
    <location>
        <begin position="641"/>
        <end position="662"/>
    </location>
</feature>
<dbReference type="OrthoDB" id="4721035at2759"/>
<dbReference type="KEGG" id="glz:GLAREA_09082"/>
<gene>
    <name evidence="2" type="ORF">GLAREA_09082</name>
</gene>
<keyword evidence="1" id="KW-0472">Membrane</keyword>
<dbReference type="eggNOG" id="ENOG502SHT7">
    <property type="taxonomic scope" value="Eukaryota"/>
</dbReference>
<evidence type="ECO:0000313" key="3">
    <source>
        <dbReference type="Proteomes" id="UP000016922"/>
    </source>
</evidence>
<dbReference type="GeneID" id="19468130"/>
<keyword evidence="1" id="KW-1133">Transmembrane helix</keyword>
<proteinExistence type="predicted"/>
<evidence type="ECO:0000256" key="1">
    <source>
        <dbReference type="SAM" id="Phobius"/>
    </source>
</evidence>
<dbReference type="RefSeq" id="XP_008076234.1">
    <property type="nucleotide sequence ID" value="XM_008078043.1"/>
</dbReference>